<name>A0A7X9WZ84_9SPHN</name>
<dbReference type="InterPro" id="IPR014748">
    <property type="entry name" value="Enoyl-CoA_hydra_C"/>
</dbReference>
<dbReference type="Gene3D" id="3.90.226.10">
    <property type="entry name" value="2-enoyl-CoA Hydratase, Chain A, domain 1"/>
    <property type="match status" value="1"/>
</dbReference>
<dbReference type="PANTHER" id="PTHR11941">
    <property type="entry name" value="ENOYL-COA HYDRATASE-RELATED"/>
    <property type="match status" value="1"/>
</dbReference>
<dbReference type="FunFam" id="3.90.226.10:FF:000009">
    <property type="entry name" value="Carnitinyl-CoA dehydratase"/>
    <property type="match status" value="1"/>
</dbReference>
<dbReference type="SUPFAM" id="SSF52096">
    <property type="entry name" value="ClpP/crotonase"/>
    <property type="match status" value="1"/>
</dbReference>
<comment type="caution">
    <text evidence="4">The sequence shown here is derived from an EMBL/GenBank/DDBJ whole genome shotgun (WGS) entry which is preliminary data.</text>
</comment>
<dbReference type="Proteomes" id="UP000519023">
    <property type="component" value="Unassembled WGS sequence"/>
</dbReference>
<evidence type="ECO:0000313" key="4">
    <source>
        <dbReference type="EMBL" id="NML12646.1"/>
    </source>
</evidence>
<sequence length="260" mass="27357">MSETQDILLIEPIGAHGLLLRLNRPEKRNALATDLLGWVADALDAAAADPAIRAVVITGADRFFAAGADINELASRDTGGALADLRPAIWTRIRGFSKPLIAAVEGWSLGAGNELVMCCDLVVAGESAKFGQPETNLGIIPGAGGTAILPRLVGRSRAMRMVLLGDPLSAAEALQAGLIAQVVEDGQALPVATDLATRIAARAPLAMQQGKAMVRATFETHQSAHLLLERQAFSALFGTADKREGTTAFFEKRDPQWSGT</sequence>
<evidence type="ECO:0000256" key="2">
    <source>
        <dbReference type="ARBA" id="ARBA00023239"/>
    </source>
</evidence>
<keyword evidence="5" id="KW-1185">Reference proteome</keyword>
<accession>A0A7X9WZ84</accession>
<evidence type="ECO:0000313" key="5">
    <source>
        <dbReference type="Proteomes" id="UP000519023"/>
    </source>
</evidence>
<dbReference type="GO" id="GO:0006635">
    <property type="term" value="P:fatty acid beta-oxidation"/>
    <property type="evidence" value="ECO:0007669"/>
    <property type="project" value="TreeGrafter"/>
</dbReference>
<comment type="similarity">
    <text evidence="1 3">Belongs to the enoyl-CoA hydratase/isomerase family.</text>
</comment>
<dbReference type="InterPro" id="IPR001753">
    <property type="entry name" value="Enoyl-CoA_hydra/iso"/>
</dbReference>
<protein>
    <submittedName>
        <fullName evidence="4">2,3-dehydroadipyl-CoA hydratase</fullName>
    </submittedName>
</protein>
<dbReference type="CDD" id="cd06558">
    <property type="entry name" value="crotonase-like"/>
    <property type="match status" value="1"/>
</dbReference>
<dbReference type="PANTHER" id="PTHR11941:SF54">
    <property type="entry name" value="ENOYL-COA HYDRATASE, MITOCHONDRIAL"/>
    <property type="match status" value="1"/>
</dbReference>
<keyword evidence="2" id="KW-0456">Lyase</keyword>
<gene>
    <name evidence="4" type="ORF">HHL08_21350</name>
</gene>
<reference evidence="4 5" key="1">
    <citation type="submission" date="2020-04" db="EMBL/GenBank/DDBJ databases">
        <title>Sphingobium sp. AR-3-1 isolated from Arctic soil.</title>
        <authorList>
            <person name="Dahal R.H."/>
            <person name="Chaudhary D.K."/>
        </authorList>
    </citation>
    <scope>NUCLEOTIDE SEQUENCE [LARGE SCALE GENOMIC DNA]</scope>
    <source>
        <strain evidence="4 5">AR-3-1</strain>
    </source>
</reference>
<dbReference type="EMBL" id="JABBFV010000023">
    <property type="protein sequence ID" value="NML12646.1"/>
    <property type="molecule type" value="Genomic_DNA"/>
</dbReference>
<dbReference type="Pfam" id="PF00378">
    <property type="entry name" value="ECH_1"/>
    <property type="match status" value="1"/>
</dbReference>
<dbReference type="PROSITE" id="PS00166">
    <property type="entry name" value="ENOYL_COA_HYDRATASE"/>
    <property type="match status" value="1"/>
</dbReference>
<dbReference type="InterPro" id="IPR018376">
    <property type="entry name" value="Enoyl-CoA_hyd/isom_CS"/>
</dbReference>
<evidence type="ECO:0000256" key="3">
    <source>
        <dbReference type="RuleBase" id="RU003707"/>
    </source>
</evidence>
<dbReference type="GO" id="GO:0016836">
    <property type="term" value="F:hydro-lyase activity"/>
    <property type="evidence" value="ECO:0007669"/>
    <property type="project" value="UniProtKB-ARBA"/>
</dbReference>
<dbReference type="RefSeq" id="WP_169574992.1">
    <property type="nucleotide sequence ID" value="NZ_JABBFV010000023.1"/>
</dbReference>
<dbReference type="Gene3D" id="1.10.12.10">
    <property type="entry name" value="Lyase 2-enoyl-coa Hydratase, Chain A, domain 2"/>
    <property type="match status" value="1"/>
</dbReference>
<dbReference type="InterPro" id="IPR029045">
    <property type="entry name" value="ClpP/crotonase-like_dom_sf"/>
</dbReference>
<evidence type="ECO:0000256" key="1">
    <source>
        <dbReference type="ARBA" id="ARBA00005254"/>
    </source>
</evidence>
<proteinExistence type="inferred from homology"/>
<dbReference type="AlphaFoldDB" id="A0A7X9WZ84"/>
<dbReference type="FunFam" id="1.10.12.10:FF:000001">
    <property type="entry name" value="Probable enoyl-CoA hydratase, mitochondrial"/>
    <property type="match status" value="1"/>
</dbReference>
<organism evidence="4 5">
    <name type="scientific">Sphingobium psychrophilum</name>
    <dbReference type="NCBI Taxonomy" id="2728834"/>
    <lineage>
        <taxon>Bacteria</taxon>
        <taxon>Pseudomonadati</taxon>
        <taxon>Pseudomonadota</taxon>
        <taxon>Alphaproteobacteria</taxon>
        <taxon>Sphingomonadales</taxon>
        <taxon>Sphingomonadaceae</taxon>
        <taxon>Sphingobium</taxon>
    </lineage>
</organism>